<keyword evidence="3" id="KW-0653">Protein transport</keyword>
<proteinExistence type="inferred from homology"/>
<keyword evidence="2" id="KW-0813">Transport</keyword>
<dbReference type="InterPro" id="IPR000225">
    <property type="entry name" value="Armadillo"/>
</dbReference>
<organism evidence="5 6">
    <name type="scientific">Anisakis simplex</name>
    <name type="common">Herring worm</name>
    <dbReference type="NCBI Taxonomy" id="6269"/>
    <lineage>
        <taxon>Eukaryota</taxon>
        <taxon>Metazoa</taxon>
        <taxon>Ecdysozoa</taxon>
        <taxon>Nematoda</taxon>
        <taxon>Chromadorea</taxon>
        <taxon>Rhabditida</taxon>
        <taxon>Spirurina</taxon>
        <taxon>Ascaridomorpha</taxon>
        <taxon>Ascaridoidea</taxon>
        <taxon>Anisakidae</taxon>
        <taxon>Anisakis</taxon>
        <taxon>Anisakis simplex complex</taxon>
    </lineage>
</organism>
<dbReference type="Proteomes" id="UP000267096">
    <property type="component" value="Unassembled WGS sequence"/>
</dbReference>
<feature type="chain" id="PRO_5018309718" evidence="4">
    <location>
        <begin position="21"/>
        <end position="122"/>
    </location>
</feature>
<dbReference type="PANTHER" id="PTHR23316">
    <property type="entry name" value="IMPORTIN ALPHA"/>
    <property type="match status" value="1"/>
</dbReference>
<protein>
    <submittedName>
        <fullName evidence="5">Uncharacterized protein</fullName>
    </submittedName>
</protein>
<keyword evidence="6" id="KW-1185">Reference proteome</keyword>
<dbReference type="InterPro" id="IPR016024">
    <property type="entry name" value="ARM-type_fold"/>
</dbReference>
<keyword evidence="4" id="KW-0732">Signal</keyword>
<sequence length="122" mass="13858">MIFFLKACWAISNALSGGNGSQVATLVREGIILPLCDLLTVMEPKIVKVTLNALDNILRHGENIRSKSKTGINPYCALVEEARGLEKLEFLQQFVFHFIYFSSFQLFSYFRNSEIKLKSPRL</sequence>
<evidence type="ECO:0000313" key="6">
    <source>
        <dbReference type="Proteomes" id="UP000267096"/>
    </source>
</evidence>
<dbReference type="AlphaFoldDB" id="A0A3P6RHU7"/>
<evidence type="ECO:0000256" key="1">
    <source>
        <dbReference type="ARBA" id="ARBA00010394"/>
    </source>
</evidence>
<dbReference type="GO" id="GO:0015031">
    <property type="term" value="P:protein transport"/>
    <property type="evidence" value="ECO:0007669"/>
    <property type="project" value="UniProtKB-KW"/>
</dbReference>
<evidence type="ECO:0000256" key="2">
    <source>
        <dbReference type="ARBA" id="ARBA00022448"/>
    </source>
</evidence>
<dbReference type="InterPro" id="IPR011989">
    <property type="entry name" value="ARM-like"/>
</dbReference>
<comment type="similarity">
    <text evidence="1">Belongs to the importin alpha family.</text>
</comment>
<dbReference type="Pfam" id="PF00514">
    <property type="entry name" value="Arm"/>
    <property type="match status" value="1"/>
</dbReference>
<dbReference type="Gene3D" id="1.25.10.10">
    <property type="entry name" value="Leucine-rich Repeat Variant"/>
    <property type="match status" value="1"/>
</dbReference>
<dbReference type="OrthoDB" id="29145at2759"/>
<evidence type="ECO:0000256" key="3">
    <source>
        <dbReference type="ARBA" id="ARBA00022927"/>
    </source>
</evidence>
<name>A0A3P6RHU7_ANISI</name>
<feature type="signal peptide" evidence="4">
    <location>
        <begin position="1"/>
        <end position="20"/>
    </location>
</feature>
<gene>
    <name evidence="5" type="ORF">ASIM_LOCUS18041</name>
</gene>
<evidence type="ECO:0000313" key="5">
    <source>
        <dbReference type="EMBL" id="VDK62862.1"/>
    </source>
</evidence>
<dbReference type="EMBL" id="UYRR01034944">
    <property type="protein sequence ID" value="VDK62862.1"/>
    <property type="molecule type" value="Genomic_DNA"/>
</dbReference>
<dbReference type="SUPFAM" id="SSF48371">
    <property type="entry name" value="ARM repeat"/>
    <property type="match status" value="1"/>
</dbReference>
<evidence type="ECO:0000256" key="4">
    <source>
        <dbReference type="SAM" id="SignalP"/>
    </source>
</evidence>
<reference evidence="5 6" key="1">
    <citation type="submission" date="2018-11" db="EMBL/GenBank/DDBJ databases">
        <authorList>
            <consortium name="Pathogen Informatics"/>
        </authorList>
    </citation>
    <scope>NUCLEOTIDE SEQUENCE [LARGE SCALE GENOMIC DNA]</scope>
</reference>
<accession>A0A3P6RHU7</accession>